<keyword evidence="7" id="KW-1185">Reference proteome</keyword>
<dbReference type="PANTHER" id="PTHR30244:SF34">
    <property type="entry name" value="DTDP-4-AMINO-4,6-DIDEOXYGALACTOSE TRANSAMINASE"/>
    <property type="match status" value="1"/>
</dbReference>
<evidence type="ECO:0000256" key="2">
    <source>
        <dbReference type="PIRSR" id="PIRSR000390-1"/>
    </source>
</evidence>
<accession>A0A2H1L3L6</accession>
<dbReference type="Gene3D" id="3.90.1150.10">
    <property type="entry name" value="Aspartate Aminotransferase, domain 1"/>
    <property type="match status" value="1"/>
</dbReference>
<keyword evidence="3 4" id="KW-0663">Pyridoxal phosphate</keyword>
<dbReference type="GO" id="GO:0030170">
    <property type="term" value="F:pyridoxal phosphate binding"/>
    <property type="evidence" value="ECO:0007669"/>
    <property type="project" value="TreeGrafter"/>
</dbReference>
<gene>
    <name evidence="6" type="ORF">BJEO58_00965</name>
</gene>
<dbReference type="PIRSF" id="PIRSF000390">
    <property type="entry name" value="PLP_StrS"/>
    <property type="match status" value="1"/>
</dbReference>
<evidence type="ECO:0000256" key="5">
    <source>
        <dbReference type="SAM" id="MobiDB-lite"/>
    </source>
</evidence>
<dbReference type="Gene3D" id="3.40.640.10">
    <property type="entry name" value="Type I PLP-dependent aspartate aminotransferase-like (Major domain)"/>
    <property type="match status" value="1"/>
</dbReference>
<dbReference type="InterPro" id="IPR015424">
    <property type="entry name" value="PyrdxlP-dep_Trfase"/>
</dbReference>
<dbReference type="GO" id="GO:0008483">
    <property type="term" value="F:transaminase activity"/>
    <property type="evidence" value="ECO:0007669"/>
    <property type="project" value="TreeGrafter"/>
</dbReference>
<evidence type="ECO:0000313" key="6">
    <source>
        <dbReference type="EMBL" id="SMY11380.1"/>
    </source>
</evidence>
<proteinExistence type="inferred from homology"/>
<comment type="similarity">
    <text evidence="4">Belongs to the DegT/DnrJ/EryC1 family.</text>
</comment>
<feature type="region of interest" description="Disordered" evidence="5">
    <location>
        <begin position="1"/>
        <end position="25"/>
    </location>
</feature>
<dbReference type="InterPro" id="IPR000653">
    <property type="entry name" value="DegT/StrS_aminotransferase"/>
</dbReference>
<dbReference type="InterPro" id="IPR015421">
    <property type="entry name" value="PyrdxlP-dep_Trfase_major"/>
</dbReference>
<dbReference type="InterPro" id="IPR015422">
    <property type="entry name" value="PyrdxlP-dep_Trfase_small"/>
</dbReference>
<dbReference type="RefSeq" id="WP_246075902.1">
    <property type="nucleotide sequence ID" value="NZ_FXZM01000004.1"/>
</dbReference>
<feature type="compositionally biased region" description="Low complexity" evidence="5">
    <location>
        <begin position="1"/>
        <end position="23"/>
    </location>
</feature>
<comment type="cofactor">
    <cofactor evidence="1">
        <name>pyridoxal 5'-phosphate</name>
        <dbReference type="ChEBI" id="CHEBI:597326"/>
    </cofactor>
</comment>
<dbReference type="SUPFAM" id="SSF53383">
    <property type="entry name" value="PLP-dependent transferases"/>
    <property type="match status" value="1"/>
</dbReference>
<dbReference type="Proteomes" id="UP000234462">
    <property type="component" value="Unassembled WGS sequence"/>
</dbReference>
<dbReference type="EMBL" id="FXZM01000004">
    <property type="protein sequence ID" value="SMY11380.1"/>
    <property type="molecule type" value="Genomic_DNA"/>
</dbReference>
<name>A0A2H1L3L6_9MICO</name>
<organism evidence="6 7">
    <name type="scientific">Brevibacterium jeotgali</name>
    <dbReference type="NCBI Taxonomy" id="1262550"/>
    <lineage>
        <taxon>Bacteria</taxon>
        <taxon>Bacillati</taxon>
        <taxon>Actinomycetota</taxon>
        <taxon>Actinomycetes</taxon>
        <taxon>Micrococcales</taxon>
        <taxon>Brevibacteriaceae</taxon>
        <taxon>Brevibacterium</taxon>
    </lineage>
</organism>
<evidence type="ECO:0000256" key="3">
    <source>
        <dbReference type="PIRSR" id="PIRSR000390-2"/>
    </source>
</evidence>
<dbReference type="AlphaFoldDB" id="A0A2H1L3L6"/>
<evidence type="ECO:0000313" key="7">
    <source>
        <dbReference type="Proteomes" id="UP000234462"/>
    </source>
</evidence>
<evidence type="ECO:0000256" key="4">
    <source>
        <dbReference type="RuleBase" id="RU004508"/>
    </source>
</evidence>
<feature type="modified residue" description="N6-(pyridoxal phosphate)lysine" evidence="3">
    <location>
        <position position="217"/>
    </location>
</feature>
<dbReference type="PANTHER" id="PTHR30244">
    <property type="entry name" value="TRANSAMINASE"/>
    <property type="match status" value="1"/>
</dbReference>
<dbReference type="GO" id="GO:0000271">
    <property type="term" value="P:polysaccharide biosynthetic process"/>
    <property type="evidence" value="ECO:0007669"/>
    <property type="project" value="TreeGrafter"/>
</dbReference>
<evidence type="ECO:0000256" key="1">
    <source>
        <dbReference type="ARBA" id="ARBA00001933"/>
    </source>
</evidence>
<sequence length="407" mass="43043">MTSPTMPTALTPTVPTALTPTGTSAPSARVPVLLSSPDVGALEEDYVLAAMRGGWIAPAGPDLDAFEAEIAQRVGVEYAVGLSSGTAALHLGLLGLGVRPGDVVVTSTFTFAATVNAIVYCGARPVFIDCDPATGNMDPCLLARTLHSLEGEWERVGAVVPVDLFGKAADYSRIVPIARAHHVPVLADAAESLGSAHAGRAAGSWGDAAAISFNGNKIMTTSGGGMLLTDDGDVAARARHLSTQAREPVAHYEHRDVGYNYRLSNLLAALGRAQLVRLDAMIARRHEIRRRYEELFAEVPGARILGGAGTDGSDNAWLTPLVVDPDEAGWDAPALGEWLARTAIETRPLWKPMHLQPVFAHARAELTGAAEHLFRHGLALPSGSALSDAEVERVLEEIRGFLGRRVR</sequence>
<reference evidence="7" key="1">
    <citation type="submission" date="2017-03" db="EMBL/GenBank/DDBJ databases">
        <authorList>
            <person name="Monnet C."/>
        </authorList>
    </citation>
    <scope>NUCLEOTIDE SEQUENCE [LARGE SCALE GENOMIC DNA]</scope>
    <source>
        <strain evidence="7">SJ5-8</strain>
    </source>
</reference>
<feature type="active site" description="Proton acceptor" evidence="2">
    <location>
        <position position="217"/>
    </location>
</feature>
<dbReference type="CDD" id="cd00616">
    <property type="entry name" value="AHBA_syn"/>
    <property type="match status" value="1"/>
</dbReference>
<dbReference type="Pfam" id="PF01041">
    <property type="entry name" value="DegT_DnrJ_EryC1"/>
    <property type="match status" value="1"/>
</dbReference>
<protein>
    <submittedName>
        <fullName evidence="6">dTDP-4-amino-4,6-dideoxygalactose transaminase</fullName>
    </submittedName>
</protein>